<protein>
    <submittedName>
        <fullName evidence="3">AAA family ATPase</fullName>
    </submittedName>
</protein>
<dbReference type="InterPro" id="IPR034139">
    <property type="entry name" value="TOPRIM_OLD"/>
</dbReference>
<dbReference type="CDD" id="cd01026">
    <property type="entry name" value="TOPRIM_OLD"/>
    <property type="match status" value="1"/>
</dbReference>
<dbReference type="SUPFAM" id="SSF52540">
    <property type="entry name" value="P-loop containing nucleoside triphosphate hydrolases"/>
    <property type="match status" value="1"/>
</dbReference>
<accession>A0A5M8QLQ1</accession>
<feature type="domain" description="Endonuclease GajA/Old nuclease/RecF-like AAA" evidence="1">
    <location>
        <begin position="158"/>
        <end position="359"/>
    </location>
</feature>
<reference evidence="3 4" key="1">
    <citation type="submission" date="2019-05" db="EMBL/GenBank/DDBJ databases">
        <authorList>
            <person name="Qu J.-H."/>
        </authorList>
    </citation>
    <scope>NUCLEOTIDE SEQUENCE [LARGE SCALE GENOMIC DNA]</scope>
    <source>
        <strain evidence="3 4">NS28</strain>
    </source>
</reference>
<proteinExistence type="predicted"/>
<dbReference type="PANTHER" id="PTHR43581">
    <property type="entry name" value="ATP/GTP PHOSPHATASE"/>
    <property type="match status" value="1"/>
</dbReference>
<organism evidence="3 4">
    <name type="scientific">Dyadobacter flavalbus</name>
    <dbReference type="NCBI Taxonomy" id="2579942"/>
    <lineage>
        <taxon>Bacteria</taxon>
        <taxon>Pseudomonadati</taxon>
        <taxon>Bacteroidota</taxon>
        <taxon>Cytophagia</taxon>
        <taxon>Cytophagales</taxon>
        <taxon>Spirosomataceae</taxon>
        <taxon>Dyadobacter</taxon>
    </lineage>
</organism>
<evidence type="ECO:0000259" key="1">
    <source>
        <dbReference type="Pfam" id="PF13175"/>
    </source>
</evidence>
<name>A0A5M8QLQ1_9BACT</name>
<comment type="caution">
    <text evidence="3">The sequence shown here is derived from an EMBL/GenBank/DDBJ whole genome shotgun (WGS) entry which is preliminary data.</text>
</comment>
<dbReference type="RefSeq" id="WP_139013833.1">
    <property type="nucleotide sequence ID" value="NZ_VBSN01000059.1"/>
</dbReference>
<dbReference type="InterPro" id="IPR027417">
    <property type="entry name" value="P-loop_NTPase"/>
</dbReference>
<sequence length="666" mass="76262">MKLAEVKIKGFRSFGKQITIKIRPDLTGFIGLNSSGKTSAMDALRKMFSSTFSEREFQTKDFHHFKGEVIEDLAERFLSIETHFSFGDNPDAIPHFFSGMVAGNPGETPYLRVRLESCWKKSQIEPDGEIETNMYTIRVPEGEEVSDGDKLPFPGHLRSLIQVIYVPAIRRPSEQLKYASGSLLHRVLRKIKWSEAFTQTFKQQIKEINNGFKALPEFDTVERSINQFWQQFHREERYRETYVGFGDSDFDSILKKLEISFGPTATTNDFRLDELGDGLRSLFYLTLVCSLLDIEEQFAAKADEDEIGKSRPLLTLFAIEEPENHIAPQLLGRVVRILDRISKTGTSQVILSSHTPAIIKRIDPEAIRHFRISRSYQTKVRKISLPKISSDAYKYVRQAVINYPEIYFAKVVVIGEGDSEGAIFNRLMRVFDLDFDDNMITFAPLGHRFVNHIWKLLDTLGIPYVTLLDFDLERTGGAWGRIKYALQQLLLIGFERNDLLLLSDDSVMSEQDLDTMHTWDIGNETNLNAWVNRVKKYDVFYSGPLDIDFLMLTSYDEFYKEAIPDGGGPDIPDPGGDPDAFDKKIKAAVKATLKSEKAVGKLYSQQQKELMIWYNYHFLGRGKPATHIEAMSLMTDEQIRKGLPSVFKEIFKRIQGLLRTEADEKN</sequence>
<dbReference type="Pfam" id="PF20469">
    <property type="entry name" value="OLD-like_TOPRIM"/>
    <property type="match status" value="1"/>
</dbReference>
<keyword evidence="4" id="KW-1185">Reference proteome</keyword>
<feature type="domain" description="OLD protein-like TOPRIM" evidence="2">
    <location>
        <begin position="408"/>
        <end position="471"/>
    </location>
</feature>
<dbReference type="InterPro" id="IPR041685">
    <property type="entry name" value="AAA_GajA/Old/RecF-like"/>
</dbReference>
<feature type="domain" description="Endonuclease GajA/Old nuclease/RecF-like AAA" evidence="1">
    <location>
        <begin position="1"/>
        <end position="66"/>
    </location>
</feature>
<gene>
    <name evidence="3" type="ORF">FEM33_20375</name>
</gene>
<dbReference type="Gene3D" id="3.40.50.300">
    <property type="entry name" value="P-loop containing nucleotide triphosphate hydrolases"/>
    <property type="match status" value="1"/>
</dbReference>
<dbReference type="EMBL" id="VBSN01000059">
    <property type="protein sequence ID" value="KAA6437075.1"/>
    <property type="molecule type" value="Genomic_DNA"/>
</dbReference>
<dbReference type="AlphaFoldDB" id="A0A5M8QLQ1"/>
<dbReference type="Proteomes" id="UP000323994">
    <property type="component" value="Unassembled WGS sequence"/>
</dbReference>
<evidence type="ECO:0000259" key="2">
    <source>
        <dbReference type="Pfam" id="PF20469"/>
    </source>
</evidence>
<dbReference type="InterPro" id="IPR051396">
    <property type="entry name" value="Bact_Antivir_Def_Nuclease"/>
</dbReference>
<evidence type="ECO:0000313" key="3">
    <source>
        <dbReference type="EMBL" id="KAA6437075.1"/>
    </source>
</evidence>
<dbReference type="OrthoDB" id="9808768at2"/>
<dbReference type="PANTHER" id="PTHR43581:SF4">
    <property type="entry name" value="ATP_GTP PHOSPHATASE"/>
    <property type="match status" value="1"/>
</dbReference>
<evidence type="ECO:0000313" key="4">
    <source>
        <dbReference type="Proteomes" id="UP000323994"/>
    </source>
</evidence>
<dbReference type="Pfam" id="PF13175">
    <property type="entry name" value="AAA_15"/>
    <property type="match status" value="2"/>
</dbReference>